<evidence type="ECO:0000313" key="1">
    <source>
        <dbReference type="EMBL" id="MED6218543.1"/>
    </source>
</evidence>
<name>A0ABU6ZBZ2_9FABA</name>
<keyword evidence="2" id="KW-1185">Reference proteome</keyword>
<organism evidence="1 2">
    <name type="scientific">Stylosanthes scabra</name>
    <dbReference type="NCBI Taxonomy" id="79078"/>
    <lineage>
        <taxon>Eukaryota</taxon>
        <taxon>Viridiplantae</taxon>
        <taxon>Streptophyta</taxon>
        <taxon>Embryophyta</taxon>
        <taxon>Tracheophyta</taxon>
        <taxon>Spermatophyta</taxon>
        <taxon>Magnoliopsida</taxon>
        <taxon>eudicotyledons</taxon>
        <taxon>Gunneridae</taxon>
        <taxon>Pentapetalae</taxon>
        <taxon>rosids</taxon>
        <taxon>fabids</taxon>
        <taxon>Fabales</taxon>
        <taxon>Fabaceae</taxon>
        <taxon>Papilionoideae</taxon>
        <taxon>50 kb inversion clade</taxon>
        <taxon>dalbergioids sensu lato</taxon>
        <taxon>Dalbergieae</taxon>
        <taxon>Pterocarpus clade</taxon>
        <taxon>Stylosanthes</taxon>
    </lineage>
</organism>
<reference evidence="1 2" key="1">
    <citation type="journal article" date="2023" name="Plants (Basel)">
        <title>Bridging the Gap: Combining Genomics and Transcriptomics Approaches to Understand Stylosanthes scabra, an Orphan Legume from the Brazilian Caatinga.</title>
        <authorList>
            <person name="Ferreira-Neto J.R.C."/>
            <person name="da Silva M.D."/>
            <person name="Binneck E."/>
            <person name="de Melo N.F."/>
            <person name="da Silva R.H."/>
            <person name="de Melo A.L.T.M."/>
            <person name="Pandolfi V."/>
            <person name="Bustamante F.O."/>
            <person name="Brasileiro-Vidal A.C."/>
            <person name="Benko-Iseppon A.M."/>
        </authorList>
    </citation>
    <scope>NUCLEOTIDE SEQUENCE [LARGE SCALE GENOMIC DNA]</scope>
    <source>
        <tissue evidence="1">Leaves</tissue>
    </source>
</reference>
<proteinExistence type="predicted"/>
<evidence type="ECO:0000313" key="2">
    <source>
        <dbReference type="Proteomes" id="UP001341840"/>
    </source>
</evidence>
<dbReference type="EMBL" id="JASCZI010271966">
    <property type="protein sequence ID" value="MED6218543.1"/>
    <property type="molecule type" value="Genomic_DNA"/>
</dbReference>
<gene>
    <name evidence="1" type="ORF">PIB30_027469</name>
</gene>
<dbReference type="Proteomes" id="UP001341840">
    <property type="component" value="Unassembled WGS sequence"/>
</dbReference>
<protein>
    <submittedName>
        <fullName evidence="1">Uncharacterized protein</fullName>
    </submittedName>
</protein>
<comment type="caution">
    <text evidence="1">The sequence shown here is derived from an EMBL/GenBank/DDBJ whole genome shotgun (WGS) entry which is preliminary data.</text>
</comment>
<sequence>MSWQRHLHRGGAAGGKNNAGVLGVFAASTTYGDVTEFRHGSSSRQRTCRSCSSFSRTFQLAEEHNRRDGIIKSLVFYPKVEDDRRPVPIPCRPSHEVINPNLI</sequence>
<accession>A0ABU6ZBZ2</accession>